<proteinExistence type="evidence at transcript level"/>
<reference evidence="2" key="1">
    <citation type="journal article" date="2007" name="Proc. Natl. Acad. Sci. U.S.A.">
        <title>Spliced leader RNA trans-splicing in dinoflagellates.</title>
        <authorList>
            <person name="Zhang H."/>
            <person name="Hou Y."/>
            <person name="Miranda L."/>
            <person name="Campbell D.A."/>
            <person name="Sturm N.R."/>
            <person name="Gaasterland T."/>
            <person name="Lin S."/>
        </authorList>
    </citation>
    <scope>NUCLEOTIDE SEQUENCE</scope>
    <source>
        <strain evidence="2">GT-CA28</strain>
    </source>
</reference>
<dbReference type="AlphaFoldDB" id="A4UHE1"/>
<evidence type="ECO:0000256" key="1">
    <source>
        <dbReference type="SAM" id="MobiDB-lite"/>
    </source>
</evidence>
<name>A4UHE1_ALEFU</name>
<organism evidence="2">
    <name type="scientific">Alexandrium fundyense</name>
    <name type="common">Dinoflagellate</name>
    <dbReference type="NCBI Taxonomy" id="2932"/>
    <lineage>
        <taxon>Eukaryota</taxon>
        <taxon>Sar</taxon>
        <taxon>Alveolata</taxon>
        <taxon>Dinophyceae</taxon>
        <taxon>Gonyaulacales</taxon>
        <taxon>Pyrocystaceae</taxon>
        <taxon>Alexandrium</taxon>
    </lineage>
</organism>
<accession>A4UHE1</accession>
<feature type="compositionally biased region" description="Polar residues" evidence="1">
    <location>
        <begin position="87"/>
        <end position="97"/>
    </location>
</feature>
<feature type="compositionally biased region" description="Basic and acidic residues" evidence="1">
    <location>
        <begin position="53"/>
        <end position="63"/>
    </location>
</feature>
<sequence length="133" mass="14566">MEAAVRAAVRSRQWPTLGDARQASFCTRGWEEFRTQSLRGNRPRFGTFTESTPRAREAGDGSRAKPPRLDLASLDAGGQRVRAPIRSASSVSLSTRTLDSDGRPALMQRTRSDPANVRFASSPIDGSHPRLKS</sequence>
<dbReference type="EMBL" id="EF133894">
    <property type="protein sequence ID" value="ABO47899.1"/>
    <property type="molecule type" value="mRNA"/>
</dbReference>
<evidence type="ECO:0000313" key="2">
    <source>
        <dbReference type="EMBL" id="ABO47899.1"/>
    </source>
</evidence>
<feature type="region of interest" description="Disordered" evidence="1">
    <location>
        <begin position="37"/>
        <end position="133"/>
    </location>
</feature>
<protein>
    <submittedName>
        <fullName evidence="2">Uncharacterized protein</fullName>
    </submittedName>
</protein>